<keyword evidence="2 7" id="KW-0812">Transmembrane</keyword>
<comment type="similarity">
    <text evidence="7">Belongs to the transglycosylase MltG family.</text>
</comment>
<dbReference type="GO" id="GO:0008932">
    <property type="term" value="F:lytic endotransglycosylase activity"/>
    <property type="evidence" value="ECO:0007669"/>
    <property type="project" value="UniProtKB-UniRule"/>
</dbReference>
<dbReference type="NCBIfam" id="TIGR00247">
    <property type="entry name" value="endolytic transglycosylase MltG"/>
    <property type="match status" value="1"/>
</dbReference>
<dbReference type="RefSeq" id="WP_150040620.1">
    <property type="nucleotide sequence ID" value="NZ_OW485601.1"/>
</dbReference>
<keyword evidence="4 7" id="KW-0472">Membrane</keyword>
<dbReference type="InterPro" id="IPR003770">
    <property type="entry name" value="MLTG-like"/>
</dbReference>
<dbReference type="PANTHER" id="PTHR30518">
    <property type="entry name" value="ENDOLYTIC MUREIN TRANSGLYCOSYLASE"/>
    <property type="match status" value="1"/>
</dbReference>
<evidence type="ECO:0000256" key="2">
    <source>
        <dbReference type="ARBA" id="ARBA00022692"/>
    </source>
</evidence>
<organism evidence="9 10">
    <name type="scientific">Rhodovastum atsumiense</name>
    <dbReference type="NCBI Taxonomy" id="504468"/>
    <lineage>
        <taxon>Bacteria</taxon>
        <taxon>Pseudomonadati</taxon>
        <taxon>Pseudomonadota</taxon>
        <taxon>Alphaproteobacteria</taxon>
        <taxon>Acetobacterales</taxon>
        <taxon>Acetobacteraceae</taxon>
        <taxon>Rhodovastum</taxon>
    </lineage>
</organism>
<evidence type="ECO:0000313" key="10">
    <source>
        <dbReference type="Proteomes" id="UP000325255"/>
    </source>
</evidence>
<keyword evidence="7" id="KW-0997">Cell inner membrane</keyword>
<comment type="function">
    <text evidence="7">Functions as a peptidoglycan terminase that cleaves nascent peptidoglycan strands endolytically to terminate their elongation.</text>
</comment>
<dbReference type="Proteomes" id="UP000325255">
    <property type="component" value="Unassembled WGS sequence"/>
</dbReference>
<evidence type="ECO:0000256" key="1">
    <source>
        <dbReference type="ARBA" id="ARBA00022475"/>
    </source>
</evidence>
<keyword evidence="5 7" id="KW-0456">Lyase</keyword>
<dbReference type="Pfam" id="PF02618">
    <property type="entry name" value="YceG"/>
    <property type="match status" value="1"/>
</dbReference>
<dbReference type="PANTHER" id="PTHR30518:SF2">
    <property type="entry name" value="ENDOLYTIC MUREIN TRANSGLYCOSYLASE"/>
    <property type="match status" value="1"/>
</dbReference>
<dbReference type="EMBL" id="VWPK01000013">
    <property type="protein sequence ID" value="KAA5612248.1"/>
    <property type="molecule type" value="Genomic_DNA"/>
</dbReference>
<comment type="caution">
    <text evidence="9">The sequence shown here is derived from an EMBL/GenBank/DDBJ whole genome shotgun (WGS) entry which is preliminary data.</text>
</comment>
<dbReference type="AlphaFoldDB" id="A0A5M6IXY8"/>
<dbReference type="GO" id="GO:0071555">
    <property type="term" value="P:cell wall organization"/>
    <property type="evidence" value="ECO:0007669"/>
    <property type="project" value="UniProtKB-KW"/>
</dbReference>
<dbReference type="OrthoDB" id="9814591at2"/>
<feature type="transmembrane region" description="Helical" evidence="7">
    <location>
        <begin position="25"/>
        <end position="48"/>
    </location>
</feature>
<name>A0A5M6IXY8_9PROT</name>
<keyword evidence="3 7" id="KW-1133">Transmembrane helix</keyword>
<comment type="subcellular location">
    <subcellularLocation>
        <location evidence="7">Cell inner membrane</location>
        <topology evidence="7">Single-pass membrane protein</topology>
    </subcellularLocation>
</comment>
<dbReference type="HAMAP" id="MF_02065">
    <property type="entry name" value="MltG"/>
    <property type="match status" value="1"/>
</dbReference>
<keyword evidence="1 7" id="KW-1003">Cell membrane</keyword>
<evidence type="ECO:0000256" key="5">
    <source>
        <dbReference type="ARBA" id="ARBA00023239"/>
    </source>
</evidence>
<dbReference type="Gene3D" id="3.30.160.60">
    <property type="entry name" value="Classic Zinc Finger"/>
    <property type="match status" value="1"/>
</dbReference>
<accession>A0A5M6IXY8</accession>
<reference evidence="9 10" key="1">
    <citation type="submission" date="2019-09" db="EMBL/GenBank/DDBJ databases">
        <title>Genome sequence of Rhodovastum atsumiense, a diverse member of the Acetobacteraceae family of non-sulfur purple photosynthetic bacteria.</title>
        <authorList>
            <person name="Meyer T."/>
            <person name="Kyndt J."/>
        </authorList>
    </citation>
    <scope>NUCLEOTIDE SEQUENCE [LARGE SCALE GENOMIC DNA]</scope>
    <source>
        <strain evidence="9 10">DSM 21279</strain>
    </source>
</reference>
<evidence type="ECO:0000313" key="9">
    <source>
        <dbReference type="EMBL" id="KAA5612248.1"/>
    </source>
</evidence>
<keyword evidence="6 7" id="KW-0961">Cell wall biogenesis/degradation</keyword>
<sequence length="347" mass="37515">MDNLPQQSNPAASPDPPSPRRRRRVLTWAVTLLALLAQLAGGVAGWHYGVARYQQPGPLPEQRAVVVPRGSEAQVAEALRDAGVIDDPLAFRIASFVTRRDGPIRAAELAFPAHASLREVLQVLRTARPVQYRLTIAEGLTSAQIAVLLERAPALTGPTPVPEEGTLMAETYLYERGTTREALLARARAAMGQALAQAWAERADGLPLASPHEMLTLASIVERETARPEERPMVAAVFLNRLQQGMRLQSDPTVIYAVSGGQGALERPLSRADLDWPNPYNTYRVTGLPPGPIAAPGLAALRAVAHPAPVDDLYFVADGNGGHAFARTLEQHNRNVARLRALQAEPR</sequence>
<dbReference type="GO" id="GO:0009252">
    <property type="term" value="P:peptidoglycan biosynthetic process"/>
    <property type="evidence" value="ECO:0007669"/>
    <property type="project" value="UniProtKB-UniRule"/>
</dbReference>
<proteinExistence type="inferred from homology"/>
<dbReference type="CDD" id="cd08010">
    <property type="entry name" value="MltG_like"/>
    <property type="match status" value="1"/>
</dbReference>
<feature type="region of interest" description="Disordered" evidence="8">
    <location>
        <begin position="1"/>
        <end position="21"/>
    </location>
</feature>
<evidence type="ECO:0000256" key="4">
    <source>
        <dbReference type="ARBA" id="ARBA00023136"/>
    </source>
</evidence>
<evidence type="ECO:0000256" key="6">
    <source>
        <dbReference type="ARBA" id="ARBA00023316"/>
    </source>
</evidence>
<dbReference type="GO" id="GO:0005886">
    <property type="term" value="C:plasma membrane"/>
    <property type="evidence" value="ECO:0007669"/>
    <property type="project" value="UniProtKB-SubCell"/>
</dbReference>
<comment type="catalytic activity">
    <reaction evidence="7">
        <text>a peptidoglycan chain = a peptidoglycan chain with N-acetyl-1,6-anhydromuramyl-[peptide] at the reducing end + a peptidoglycan chain with N-acetylglucosamine at the non-reducing end.</text>
        <dbReference type="EC" id="4.2.2.29"/>
    </reaction>
</comment>
<evidence type="ECO:0000256" key="7">
    <source>
        <dbReference type="HAMAP-Rule" id="MF_02065"/>
    </source>
</evidence>
<evidence type="ECO:0000256" key="3">
    <source>
        <dbReference type="ARBA" id="ARBA00022989"/>
    </source>
</evidence>
<keyword evidence="10" id="KW-1185">Reference proteome</keyword>
<gene>
    <name evidence="7 9" type="primary">mltG</name>
    <name evidence="9" type="ORF">F1189_10100</name>
</gene>
<evidence type="ECO:0000256" key="8">
    <source>
        <dbReference type="SAM" id="MobiDB-lite"/>
    </source>
</evidence>
<feature type="site" description="Important for catalytic activity" evidence="7">
    <location>
        <position position="224"/>
    </location>
</feature>
<dbReference type="EC" id="4.2.2.29" evidence="7"/>
<dbReference type="Gene3D" id="3.30.1490.480">
    <property type="entry name" value="Endolytic murein transglycosylase"/>
    <property type="match status" value="1"/>
</dbReference>
<protein>
    <recommendedName>
        <fullName evidence="7">Endolytic murein transglycosylase</fullName>
        <ecNumber evidence="7">4.2.2.29</ecNumber>
    </recommendedName>
    <alternativeName>
        <fullName evidence="7">Peptidoglycan lytic transglycosylase</fullName>
    </alternativeName>
    <alternativeName>
        <fullName evidence="7">Peptidoglycan polymerization terminase</fullName>
    </alternativeName>
</protein>